<sequence>MGKPAKCITEAAARQLQDNWVATRASSIQNSLGVQDTREFVYSVEELQEFLDYVREQSLKDGVSSPGIRFYFAAYNSDTSTKATMFMSPTKGIAANSPNNYNIAPMNAGIGGHPPTNY</sequence>
<evidence type="ECO:0000313" key="2">
    <source>
        <dbReference type="Proteomes" id="UP000199321"/>
    </source>
</evidence>
<dbReference type="AlphaFoldDB" id="A0A1G7HII7"/>
<dbReference type="EMBL" id="FNBA01000004">
    <property type="protein sequence ID" value="SDF00300.1"/>
    <property type="molecule type" value="Genomic_DNA"/>
</dbReference>
<reference evidence="1 2" key="1">
    <citation type="submission" date="2016-10" db="EMBL/GenBank/DDBJ databases">
        <authorList>
            <person name="de Groot N.N."/>
        </authorList>
    </citation>
    <scope>NUCLEOTIDE SEQUENCE [LARGE SCALE GENOMIC DNA]</scope>
    <source>
        <strain evidence="1 2">DSM 16195</strain>
    </source>
</reference>
<evidence type="ECO:0000313" key="1">
    <source>
        <dbReference type="EMBL" id="SDF00300.1"/>
    </source>
</evidence>
<dbReference type="RefSeq" id="WP_093144775.1">
    <property type="nucleotide sequence ID" value="NZ_BMWO01000004.1"/>
</dbReference>
<dbReference type="OrthoDB" id="1440507at2"/>
<proteinExistence type="predicted"/>
<name>A0A1G7HII7_9FLAO</name>
<dbReference type="Proteomes" id="UP000199321">
    <property type="component" value="Unassembled WGS sequence"/>
</dbReference>
<accession>A0A1G7HII7</accession>
<keyword evidence="2" id="KW-1185">Reference proteome</keyword>
<protein>
    <submittedName>
        <fullName evidence="1">Uncharacterized protein</fullName>
    </submittedName>
</protein>
<organism evidence="1 2">
    <name type="scientific">Ulvibacter litoralis</name>
    <dbReference type="NCBI Taxonomy" id="227084"/>
    <lineage>
        <taxon>Bacteria</taxon>
        <taxon>Pseudomonadati</taxon>
        <taxon>Bacteroidota</taxon>
        <taxon>Flavobacteriia</taxon>
        <taxon>Flavobacteriales</taxon>
        <taxon>Flavobacteriaceae</taxon>
        <taxon>Ulvibacter</taxon>
    </lineage>
</organism>
<gene>
    <name evidence="1" type="ORF">SAMN05421855_104117</name>
</gene>
<dbReference type="STRING" id="227084.SAMN05421855_104117"/>